<dbReference type="Proteomes" id="UP000006732">
    <property type="component" value="Chromosome"/>
</dbReference>
<evidence type="ECO:0000313" key="2">
    <source>
        <dbReference type="EMBL" id="ABK99554.1"/>
    </source>
</evidence>
<dbReference type="RefSeq" id="WP_011735820.1">
    <property type="nucleotide sequence ID" value="NC_008609.1"/>
</dbReference>
<accession>A1AQD4</accession>
<evidence type="ECO:0000259" key="1">
    <source>
        <dbReference type="SMART" id="SM00849"/>
    </source>
</evidence>
<dbReference type="InterPro" id="IPR052926">
    <property type="entry name" value="Metallo-beta-lactamase_dom"/>
</dbReference>
<dbReference type="HOGENOM" id="CLU_036012_0_0_7"/>
<dbReference type="KEGG" id="ppd:Ppro_1945"/>
<dbReference type="GO" id="GO:0016740">
    <property type="term" value="F:transferase activity"/>
    <property type="evidence" value="ECO:0007669"/>
    <property type="project" value="TreeGrafter"/>
</dbReference>
<name>A1AQD4_PELPD</name>
<evidence type="ECO:0000313" key="3">
    <source>
        <dbReference type="Proteomes" id="UP000006732"/>
    </source>
</evidence>
<dbReference type="OrthoDB" id="9803916at2"/>
<dbReference type="PANTHER" id="PTHR13754:SF13">
    <property type="entry name" value="METALLO-BETA-LACTAMASE SUPERFAMILY PROTEIN (AFU_ORTHOLOGUE AFUA_3G07630)"/>
    <property type="match status" value="1"/>
</dbReference>
<proteinExistence type="predicted"/>
<dbReference type="SUPFAM" id="SSF56281">
    <property type="entry name" value="Metallo-hydrolase/oxidoreductase"/>
    <property type="match status" value="1"/>
</dbReference>
<dbReference type="Gene3D" id="3.60.15.10">
    <property type="entry name" value="Ribonuclease Z/Hydroxyacylglutathione hydrolase-like"/>
    <property type="match status" value="1"/>
</dbReference>
<dbReference type="PANTHER" id="PTHR13754">
    <property type="entry name" value="METALLO-BETA-LACTAMASE SUPERFAMILY PROTEIN"/>
    <property type="match status" value="1"/>
</dbReference>
<dbReference type="CDD" id="cd07713">
    <property type="entry name" value="DHPS-like_MBL-fold"/>
    <property type="match status" value="1"/>
</dbReference>
<feature type="domain" description="Metallo-beta-lactamase" evidence="1">
    <location>
        <begin position="23"/>
        <end position="249"/>
    </location>
</feature>
<gene>
    <name evidence="2" type="ordered locus">Ppro_1945</name>
</gene>
<reference evidence="2 3" key="1">
    <citation type="submission" date="2006-10" db="EMBL/GenBank/DDBJ databases">
        <title>Complete sequence of chromosome of Pelobacter propionicus DSM 2379.</title>
        <authorList>
            <consortium name="US DOE Joint Genome Institute"/>
            <person name="Copeland A."/>
            <person name="Lucas S."/>
            <person name="Lapidus A."/>
            <person name="Barry K."/>
            <person name="Detter J.C."/>
            <person name="Glavina del Rio T."/>
            <person name="Hammon N."/>
            <person name="Israni S."/>
            <person name="Dalin E."/>
            <person name="Tice H."/>
            <person name="Pitluck S."/>
            <person name="Saunders E."/>
            <person name="Brettin T."/>
            <person name="Bruce D."/>
            <person name="Han C."/>
            <person name="Tapia R."/>
            <person name="Schmutz J."/>
            <person name="Larimer F."/>
            <person name="Land M."/>
            <person name="Hauser L."/>
            <person name="Kyrpides N."/>
            <person name="Kim E."/>
            <person name="Lovley D."/>
            <person name="Richardson P."/>
        </authorList>
    </citation>
    <scope>NUCLEOTIDE SEQUENCE [LARGE SCALE GENOMIC DNA]</scope>
    <source>
        <strain evidence="3">DSM 2379 / NBRC 103807 / OttBd1</strain>
    </source>
</reference>
<dbReference type="SMART" id="SM00849">
    <property type="entry name" value="Lactamase_B"/>
    <property type="match status" value="1"/>
</dbReference>
<sequence length="278" mass="30307">MAICLTILCENSVAKPFGLLGEHGFACFLETPQGSYLFDTGQGRTLVPNARYLGKELGSIRALLISHGHYDHTGALPQVLECCQGLDVLGHPDLFLSRYWELEGKRRFLGIPHRREYLESLGARFRLSRELTEIGPGVWLTGEIPRCSPWEKGDASQVAVTETGEILRPDPVNDDLSMVVETPAGLVLVLGCAHAGLVNIIDYVTETFAGKRIHAVIGGTHLGFAGEEQFEKTLGVLERLGIEKVGVSHCTGLYGSARIAARLGERFFFAAVGTVLEF</sequence>
<dbReference type="eggNOG" id="COG1237">
    <property type="taxonomic scope" value="Bacteria"/>
</dbReference>
<protein>
    <submittedName>
        <fullName evidence="2">Beta-lactamase domain protein</fullName>
    </submittedName>
</protein>
<dbReference type="Pfam" id="PF00753">
    <property type="entry name" value="Lactamase_B"/>
    <property type="match status" value="1"/>
</dbReference>
<dbReference type="InterPro" id="IPR041712">
    <property type="entry name" value="DHPS-like_MBL-fold"/>
</dbReference>
<dbReference type="AlphaFoldDB" id="A1AQD4"/>
<dbReference type="STRING" id="338966.Ppro_1945"/>
<dbReference type="EMBL" id="CP000482">
    <property type="protein sequence ID" value="ABK99554.1"/>
    <property type="molecule type" value="Genomic_DNA"/>
</dbReference>
<keyword evidence="3" id="KW-1185">Reference proteome</keyword>
<dbReference type="InterPro" id="IPR001279">
    <property type="entry name" value="Metallo-B-lactamas"/>
</dbReference>
<organism evidence="2 3">
    <name type="scientific">Pelobacter propionicus (strain DSM 2379 / NBRC 103807 / OttBd1)</name>
    <dbReference type="NCBI Taxonomy" id="338966"/>
    <lineage>
        <taxon>Bacteria</taxon>
        <taxon>Pseudomonadati</taxon>
        <taxon>Thermodesulfobacteriota</taxon>
        <taxon>Desulfuromonadia</taxon>
        <taxon>Desulfuromonadales</taxon>
        <taxon>Desulfuromonadaceae</taxon>
        <taxon>Pelobacter</taxon>
    </lineage>
</organism>
<dbReference type="InterPro" id="IPR036866">
    <property type="entry name" value="RibonucZ/Hydroxyglut_hydro"/>
</dbReference>